<comment type="caution">
    <text evidence="4">The sequence shown here is derived from an EMBL/GenBank/DDBJ whole genome shotgun (WGS) entry which is preliminary data.</text>
</comment>
<dbReference type="Proteomes" id="UP000321083">
    <property type="component" value="Unassembled WGS sequence"/>
</dbReference>
<gene>
    <name evidence="4" type="ORF">E3A20_16250</name>
</gene>
<dbReference type="InterPro" id="IPR016032">
    <property type="entry name" value="Sig_transdc_resp-reg_C-effctor"/>
</dbReference>
<dbReference type="InterPro" id="IPR036388">
    <property type="entry name" value="WH-like_DNA-bd_sf"/>
</dbReference>
<evidence type="ECO:0000259" key="3">
    <source>
        <dbReference type="PROSITE" id="PS51755"/>
    </source>
</evidence>
<dbReference type="PROSITE" id="PS51755">
    <property type="entry name" value="OMPR_PHOB"/>
    <property type="match status" value="1"/>
</dbReference>
<sequence length="95" mass="10423">MARHAGNVLSRTQLSEHVWDMNFEPTSNVVDVYIGYLRNKVDKPFSIPVIKTVRGHGYMLDPAASETHETLQAEASVAAAEAAKVTHSAHTGRHV</sequence>
<dbReference type="InterPro" id="IPR001867">
    <property type="entry name" value="OmpR/PhoB-type_DNA-bd"/>
</dbReference>
<organism evidence="4 5">
    <name type="scientific">Planctomyces bekefii</name>
    <dbReference type="NCBI Taxonomy" id="1653850"/>
    <lineage>
        <taxon>Bacteria</taxon>
        <taxon>Pseudomonadati</taxon>
        <taxon>Planctomycetota</taxon>
        <taxon>Planctomycetia</taxon>
        <taxon>Planctomycetales</taxon>
        <taxon>Planctomycetaceae</taxon>
        <taxon>Planctomyces</taxon>
    </lineage>
</organism>
<reference evidence="4 5" key="2">
    <citation type="submission" date="2019-08" db="EMBL/GenBank/DDBJ databases">
        <authorList>
            <person name="Henke P."/>
        </authorList>
    </citation>
    <scope>NUCLEOTIDE SEQUENCE [LARGE SCALE GENOMIC DNA]</scope>
    <source>
        <strain evidence="4">Phe10_nw2017</strain>
    </source>
</reference>
<evidence type="ECO:0000256" key="2">
    <source>
        <dbReference type="PROSITE-ProRule" id="PRU01091"/>
    </source>
</evidence>
<accession>A0A5C6M3H3</accession>
<dbReference type="Pfam" id="PF00486">
    <property type="entry name" value="Trans_reg_C"/>
    <property type="match status" value="1"/>
</dbReference>
<dbReference type="Gene3D" id="1.10.10.10">
    <property type="entry name" value="Winged helix-like DNA-binding domain superfamily/Winged helix DNA-binding domain"/>
    <property type="match status" value="1"/>
</dbReference>
<reference evidence="4 5" key="1">
    <citation type="submission" date="2019-08" db="EMBL/GenBank/DDBJ databases">
        <title>100 year-old enigma solved: identification of Planctomyces bekefii, the type genus and species of the phylum Planctomycetes.</title>
        <authorList>
            <person name="Svetlana D.N."/>
            <person name="Overmann J."/>
        </authorList>
    </citation>
    <scope>NUCLEOTIDE SEQUENCE [LARGE SCALE GENOMIC DNA]</scope>
    <source>
        <strain evidence="4">Phe10_nw2017</strain>
    </source>
</reference>
<name>A0A5C6M3H3_9PLAN</name>
<evidence type="ECO:0000313" key="5">
    <source>
        <dbReference type="Proteomes" id="UP000321083"/>
    </source>
</evidence>
<dbReference type="SUPFAM" id="SSF46894">
    <property type="entry name" value="C-terminal effector domain of the bipartite response regulators"/>
    <property type="match status" value="1"/>
</dbReference>
<feature type="DNA-binding region" description="OmpR/PhoB-type" evidence="2">
    <location>
        <begin position="1"/>
        <end position="62"/>
    </location>
</feature>
<keyword evidence="1 2" id="KW-0238">DNA-binding</keyword>
<dbReference type="GO" id="GO:0006355">
    <property type="term" value="P:regulation of DNA-templated transcription"/>
    <property type="evidence" value="ECO:0007669"/>
    <property type="project" value="InterPro"/>
</dbReference>
<dbReference type="GO" id="GO:0000160">
    <property type="term" value="P:phosphorelay signal transduction system"/>
    <property type="evidence" value="ECO:0007669"/>
    <property type="project" value="InterPro"/>
</dbReference>
<keyword evidence="5" id="KW-1185">Reference proteome</keyword>
<feature type="domain" description="OmpR/PhoB-type" evidence="3">
    <location>
        <begin position="1"/>
        <end position="62"/>
    </location>
</feature>
<dbReference type="GO" id="GO:0003677">
    <property type="term" value="F:DNA binding"/>
    <property type="evidence" value="ECO:0007669"/>
    <property type="project" value="UniProtKB-UniRule"/>
</dbReference>
<evidence type="ECO:0000313" key="4">
    <source>
        <dbReference type="EMBL" id="TWW09246.1"/>
    </source>
</evidence>
<dbReference type="AlphaFoldDB" id="A0A5C6M3H3"/>
<dbReference type="CDD" id="cd00383">
    <property type="entry name" value="trans_reg_C"/>
    <property type="match status" value="1"/>
</dbReference>
<dbReference type="EMBL" id="SRHE01000335">
    <property type="protein sequence ID" value="TWW09246.1"/>
    <property type="molecule type" value="Genomic_DNA"/>
</dbReference>
<proteinExistence type="predicted"/>
<evidence type="ECO:0000256" key="1">
    <source>
        <dbReference type="ARBA" id="ARBA00023125"/>
    </source>
</evidence>
<dbReference type="SMART" id="SM00862">
    <property type="entry name" value="Trans_reg_C"/>
    <property type="match status" value="1"/>
</dbReference>
<protein>
    <recommendedName>
        <fullName evidence="3">OmpR/PhoB-type domain-containing protein</fullName>
    </recommendedName>
</protein>